<dbReference type="EMBL" id="JACVVK020000396">
    <property type="protein sequence ID" value="KAK7475706.1"/>
    <property type="molecule type" value="Genomic_DNA"/>
</dbReference>
<feature type="non-terminal residue" evidence="2">
    <location>
        <position position="365"/>
    </location>
</feature>
<protein>
    <submittedName>
        <fullName evidence="2">Uncharacterized protein</fullName>
    </submittedName>
</protein>
<evidence type="ECO:0000256" key="1">
    <source>
        <dbReference type="SAM" id="SignalP"/>
    </source>
</evidence>
<sequence>MTNTLVLISVFLAFLGRPLWRAINAEKSCGHFDFTEADGSVYTAVENTTGVIPFQVTNITCNGNFTFVVGFKSPNDKKVDDDCIIFLNSTDKHPCLNISRTGQYQYELRKTFDRSDNGVMIVLSAVDGKIQTRNITLDIHCPPKFAETVFKRSLNPSDTESTISLDFRAHTEDISECQMKKLESSSTNELDDDCLRQGHDVRAEGRGDHPEMQNGFLDDLGERCVFVNNVLHEGLGHQDGAAAPLYANEAGCSSSSQRSAAVKLLGTRESGGGSEYDDYAEVCDKDEKKNAVQKKLPRARNSRRIPGTKATSDDDTYVDIADIRKRKAEKREQRLVVLEGATAADEDTYVPISEILDRKKQAKNT</sequence>
<name>A0ABD0JLH5_9CAEN</name>
<keyword evidence="3" id="KW-1185">Reference proteome</keyword>
<accession>A0ABD0JLH5</accession>
<reference evidence="2 3" key="1">
    <citation type="journal article" date="2023" name="Sci. Data">
        <title>Genome assembly of the Korean intertidal mud-creeper Batillaria attramentaria.</title>
        <authorList>
            <person name="Patra A.K."/>
            <person name="Ho P.T."/>
            <person name="Jun S."/>
            <person name="Lee S.J."/>
            <person name="Kim Y."/>
            <person name="Won Y.J."/>
        </authorList>
    </citation>
    <scope>NUCLEOTIDE SEQUENCE [LARGE SCALE GENOMIC DNA]</scope>
    <source>
        <strain evidence="2">Wonlab-2016</strain>
    </source>
</reference>
<feature type="chain" id="PRO_5044859855" evidence="1">
    <location>
        <begin position="23"/>
        <end position="365"/>
    </location>
</feature>
<evidence type="ECO:0000313" key="2">
    <source>
        <dbReference type="EMBL" id="KAK7475706.1"/>
    </source>
</evidence>
<keyword evidence="1" id="KW-0732">Signal</keyword>
<organism evidence="2 3">
    <name type="scientific">Batillaria attramentaria</name>
    <dbReference type="NCBI Taxonomy" id="370345"/>
    <lineage>
        <taxon>Eukaryota</taxon>
        <taxon>Metazoa</taxon>
        <taxon>Spiralia</taxon>
        <taxon>Lophotrochozoa</taxon>
        <taxon>Mollusca</taxon>
        <taxon>Gastropoda</taxon>
        <taxon>Caenogastropoda</taxon>
        <taxon>Sorbeoconcha</taxon>
        <taxon>Cerithioidea</taxon>
        <taxon>Batillariidae</taxon>
        <taxon>Batillaria</taxon>
    </lineage>
</organism>
<evidence type="ECO:0000313" key="3">
    <source>
        <dbReference type="Proteomes" id="UP001519460"/>
    </source>
</evidence>
<dbReference type="AlphaFoldDB" id="A0ABD0JLH5"/>
<dbReference type="Proteomes" id="UP001519460">
    <property type="component" value="Unassembled WGS sequence"/>
</dbReference>
<feature type="signal peptide" evidence="1">
    <location>
        <begin position="1"/>
        <end position="22"/>
    </location>
</feature>
<proteinExistence type="predicted"/>
<gene>
    <name evidence="2" type="ORF">BaRGS_00033028</name>
</gene>
<comment type="caution">
    <text evidence="2">The sequence shown here is derived from an EMBL/GenBank/DDBJ whole genome shotgun (WGS) entry which is preliminary data.</text>
</comment>